<evidence type="ECO:0000313" key="2">
    <source>
        <dbReference type="Proteomes" id="UP000030781"/>
    </source>
</evidence>
<sequence length="1083" mass="127286">MILDTGDLKLITPSNEDSGLLVFSNETRMFLYKKVIEEILKEPSKFPSNFMSKKRVNKDKFMFTLSVFGACFYDGIRSDTLIKINQAIEIYDEWMTSIPRNKIITTEFLKIMINQLTLPFSFSNELNIPERVGVLLKISHLLNKISSGESKHLYTETKQINQELLIHLLKIHFTILYKIMKSSLVNDHQCISLLSETLFCLLLVCEPSQEVKELYKLFPTLFTYWISFYEFRKVFIQFILVIQKNYLLHYNTLPIIPITPPLISEYPFGTLFIKEKHLRLLWIALIPCLNVSSLTPINLLEITKAIGDLLDDAITSNISIIILNKIYGNLFFSLIQQYNDVSYQEAINFCVIKTLYLYETYIKDIIKSPTLLAKLMIFIRYCLKSKQLNIVISTLSSFDLLLDAHIPEFILLYKDIVCSMLQLTSFYDLTKDKSILKVVITTLSSLSYYFPLLSEYALLQSNNINIDDIIKTQIIVLTETNKVGIFPKGYYEKYLNSISNFISVFARLNPNEITNYLFSFKETITKIVDSLFQNFNPNEFVSLYRIFDSILQILDNTTESQIIIKGFAVIIIEIVQRLIHYSSAQIINCFIDKVIEYSTYNESIGNDLFIYVNKMMKYIADHDIILIKNNLERIMNFYYFCMSHGIKNHYYTHLNELSLLLFVSQKRVTLNSQNNYQKINEVGCKEINLEDLSKITLWLEKDRIISSFVNKKNKLIILTRGWNGTETYSVKIVNKQPQKTQCIIQKKCIILNEKYYEELDGIIDFNKAINESQKINNEQQIHLFFKTERSYKRKCLTEYQGNLINNPISILWKGTIFNDNDKRDVCTLKDLSILQQLQCIKSSFIRNRIYCRVVEKEFSQYIQKNEDLRIEEPILQVIMKKRKNNQWIGKRRRNICEFLYSINTQESTEQIKNDVVIFVDDDIPEQTQIEEYVVGIKVIDWNMREIKIKCIDKIEFIGYRNKQEIIGTIEGEIMRLIQRDYPNKMIQEYSDDILQRINITPSNPDQWICNDVIGTYLSRKTLNNFIILWNNKNYVSFKDLSQNSIAKEEEEKVMKNDDDKIENNNIQIDVNIKRHSIILENTH</sequence>
<gene>
    <name evidence="1" type="ORF">EHI8A_076290</name>
</gene>
<dbReference type="OrthoDB" id="10306636at2759"/>
<evidence type="ECO:0000313" key="1">
    <source>
        <dbReference type="EMBL" id="EMH72277.1"/>
    </source>
</evidence>
<organism evidence="1 2">
    <name type="scientific">Entamoeba histolytica HM-1:IMSS-B</name>
    <dbReference type="NCBI Taxonomy" id="885319"/>
    <lineage>
        <taxon>Eukaryota</taxon>
        <taxon>Amoebozoa</taxon>
        <taxon>Evosea</taxon>
        <taxon>Archamoebae</taxon>
        <taxon>Mastigamoebida</taxon>
        <taxon>Entamoebidae</taxon>
        <taxon>Entamoeba</taxon>
    </lineage>
</organism>
<dbReference type="Proteomes" id="UP000030781">
    <property type="component" value="Unassembled WGS sequence"/>
</dbReference>
<reference evidence="1 2" key="1">
    <citation type="submission" date="2013-01" db="EMBL/GenBank/DDBJ databases">
        <authorList>
            <person name="Hannick L."/>
            <person name="Zafar N."/>
            <person name="Lorenzi H."/>
            <person name="Ali I.A."/>
            <person name="Petri W.P."/>
            <person name="Caler E."/>
        </authorList>
    </citation>
    <scope>NUCLEOTIDE SEQUENCE [LARGE SCALE GENOMIC DNA]</scope>
    <source>
        <strain evidence="2">HM3:IMSS-B</strain>
    </source>
</reference>
<protein>
    <submittedName>
        <fullName evidence="1">Uncharacterized protein</fullName>
    </submittedName>
</protein>
<accession>M3UP87</accession>
<proteinExistence type="predicted"/>
<name>M3UP87_ENTH1</name>
<dbReference type="VEuPathDB" id="AmoebaDB:EHI8A_076290"/>
<dbReference type="AlphaFoldDB" id="M3UP87"/>
<dbReference type="EMBL" id="KB611629">
    <property type="protein sequence ID" value="EMH72277.1"/>
    <property type="molecule type" value="Genomic_DNA"/>
</dbReference>